<dbReference type="PANTHER" id="PTHR21301">
    <property type="entry name" value="REVERSE TRANSCRIPTASE"/>
    <property type="match status" value="1"/>
</dbReference>
<keyword evidence="3" id="KW-1185">Reference proteome</keyword>
<protein>
    <recommendedName>
        <fullName evidence="1">Helix-turn-helix domain-containing protein</fullName>
    </recommendedName>
</protein>
<accession>A0A6S7KWM7</accession>
<feature type="domain" description="Helix-turn-helix" evidence="1">
    <location>
        <begin position="101"/>
        <end position="161"/>
    </location>
</feature>
<dbReference type="OrthoDB" id="5982087at2759"/>
<dbReference type="InterPro" id="IPR058912">
    <property type="entry name" value="HTH_animal"/>
</dbReference>
<dbReference type="Pfam" id="PF26215">
    <property type="entry name" value="HTH_animal"/>
    <property type="match status" value="1"/>
</dbReference>
<name>A0A6S7KWM7_PARCT</name>
<dbReference type="PANTHER" id="PTHR21301:SF10">
    <property type="entry name" value="REVERSE TRANSCRIPTASE DOMAIN-CONTAINING PROTEIN"/>
    <property type="match status" value="1"/>
</dbReference>
<dbReference type="Proteomes" id="UP001152795">
    <property type="component" value="Unassembled WGS sequence"/>
</dbReference>
<dbReference type="EMBL" id="CACRXK020018272">
    <property type="protein sequence ID" value="CAB4032263.1"/>
    <property type="molecule type" value="Genomic_DNA"/>
</dbReference>
<evidence type="ECO:0000313" key="2">
    <source>
        <dbReference type="EMBL" id="CAB4032263.1"/>
    </source>
</evidence>
<reference evidence="2" key="1">
    <citation type="submission" date="2020-04" db="EMBL/GenBank/DDBJ databases">
        <authorList>
            <person name="Alioto T."/>
            <person name="Alioto T."/>
            <person name="Gomez Garrido J."/>
        </authorList>
    </citation>
    <scope>NUCLEOTIDE SEQUENCE</scope>
    <source>
        <strain evidence="2">A484AB</strain>
    </source>
</reference>
<feature type="non-terminal residue" evidence="2">
    <location>
        <position position="186"/>
    </location>
</feature>
<dbReference type="AlphaFoldDB" id="A0A6S7KWM7"/>
<evidence type="ECO:0000313" key="3">
    <source>
        <dbReference type="Proteomes" id="UP001152795"/>
    </source>
</evidence>
<gene>
    <name evidence="2" type="ORF">PACLA_8A002112</name>
</gene>
<organism evidence="2 3">
    <name type="scientific">Paramuricea clavata</name>
    <name type="common">Red gorgonian</name>
    <name type="synonym">Violescent sea-whip</name>
    <dbReference type="NCBI Taxonomy" id="317549"/>
    <lineage>
        <taxon>Eukaryota</taxon>
        <taxon>Metazoa</taxon>
        <taxon>Cnidaria</taxon>
        <taxon>Anthozoa</taxon>
        <taxon>Octocorallia</taxon>
        <taxon>Malacalcyonacea</taxon>
        <taxon>Plexauridae</taxon>
        <taxon>Paramuricea</taxon>
    </lineage>
</organism>
<proteinExistence type="predicted"/>
<sequence length="186" mass="21737">MGPKNACSYADLAMGIIDEGAKSGEIKPNLWWRYRDDIFDLWTQGTAKLLEFTDFINSLYPTIKFTLVYSEISLNVLDLTLTLVDGLIRTDVYSKPTDNHLYLQRKSAHPDHCIKAIPFGVATRLRRNCSTEEDFDKRSKEYQKYLTRRGYHPNNVHKQFNKAKSIPREELLQHTKREKRILFPLV</sequence>
<evidence type="ECO:0000259" key="1">
    <source>
        <dbReference type="Pfam" id="PF26215"/>
    </source>
</evidence>
<comment type="caution">
    <text evidence="2">The sequence shown here is derived from an EMBL/GenBank/DDBJ whole genome shotgun (WGS) entry which is preliminary data.</text>
</comment>